<dbReference type="AlphaFoldDB" id="A0A5B1CLH0"/>
<comment type="caution">
    <text evidence="1">The sequence shown here is derived from an EMBL/GenBank/DDBJ whole genome shotgun (WGS) entry which is preliminary data.</text>
</comment>
<organism evidence="1 2">
    <name type="scientific">Rubripirellula obstinata</name>
    <dbReference type="NCBI Taxonomy" id="406547"/>
    <lineage>
        <taxon>Bacteria</taxon>
        <taxon>Pseudomonadati</taxon>
        <taxon>Planctomycetota</taxon>
        <taxon>Planctomycetia</taxon>
        <taxon>Pirellulales</taxon>
        <taxon>Pirellulaceae</taxon>
        <taxon>Rubripirellula</taxon>
    </lineage>
</organism>
<gene>
    <name evidence="1" type="ORF">LF1_44790</name>
</gene>
<name>A0A5B1CLH0_9BACT</name>
<keyword evidence="2" id="KW-1185">Reference proteome</keyword>
<dbReference type="Proteomes" id="UP000322699">
    <property type="component" value="Unassembled WGS sequence"/>
</dbReference>
<protein>
    <submittedName>
        <fullName evidence="1">Uncharacterized protein</fullName>
    </submittedName>
</protein>
<dbReference type="RefSeq" id="WP_068266901.1">
    <property type="nucleotide sequence ID" value="NZ_LWSK01000136.1"/>
</dbReference>
<evidence type="ECO:0000313" key="1">
    <source>
        <dbReference type="EMBL" id="KAA1261918.1"/>
    </source>
</evidence>
<sequence>MESQRNEPRDDRPRHYRPHLIVVFAIVMVWLASNANADQMDGSLLPTLNTIQLDATHSIASDHPALWQRDGNRPVSVDLKSALANFDADASPDGWRASVVIRDANANPVIMRSMATFTLVPRLALWDRNRFMDSDTEAMTWSMQLRFDEHGVANVTLPLRRSLESNFGWSSAGSSFPFDSISSRSRNHERFRSGNIAISRVYSSNRRRSVGGISYTRVDVPSTGMMRVRVSVPTEGVFEAETMVRLRPANFVSPSWPGSR</sequence>
<reference evidence="1 2" key="1">
    <citation type="submission" date="2019-08" db="EMBL/GenBank/DDBJ databases">
        <title>Deep-cultivation of Planctomycetes and their phenomic and genomic characterization uncovers novel biology.</title>
        <authorList>
            <person name="Wiegand S."/>
            <person name="Jogler M."/>
            <person name="Boedeker C."/>
            <person name="Pinto D."/>
            <person name="Vollmers J."/>
            <person name="Rivas-Marin E."/>
            <person name="Kohn T."/>
            <person name="Peeters S.H."/>
            <person name="Heuer A."/>
            <person name="Rast P."/>
            <person name="Oberbeckmann S."/>
            <person name="Bunk B."/>
            <person name="Jeske O."/>
            <person name="Meyerdierks A."/>
            <person name="Storesund J.E."/>
            <person name="Kallscheuer N."/>
            <person name="Luecker S."/>
            <person name="Lage O.M."/>
            <person name="Pohl T."/>
            <person name="Merkel B.J."/>
            <person name="Hornburger P."/>
            <person name="Mueller R.-W."/>
            <person name="Bruemmer F."/>
            <person name="Labrenz M."/>
            <person name="Spormann A.M."/>
            <person name="Op Den Camp H."/>
            <person name="Overmann J."/>
            <person name="Amann R."/>
            <person name="Jetten M.S.M."/>
            <person name="Mascher T."/>
            <person name="Medema M.H."/>
            <person name="Devos D.P."/>
            <person name="Kaster A.-K."/>
            <person name="Ovreas L."/>
            <person name="Rohde M."/>
            <person name="Galperin M.Y."/>
            <person name="Jogler C."/>
        </authorList>
    </citation>
    <scope>NUCLEOTIDE SEQUENCE [LARGE SCALE GENOMIC DNA]</scope>
    <source>
        <strain evidence="1 2">LF1</strain>
    </source>
</reference>
<proteinExistence type="predicted"/>
<accession>A0A5B1CLH0</accession>
<dbReference type="EMBL" id="VRLW01000001">
    <property type="protein sequence ID" value="KAA1261918.1"/>
    <property type="molecule type" value="Genomic_DNA"/>
</dbReference>
<evidence type="ECO:0000313" key="2">
    <source>
        <dbReference type="Proteomes" id="UP000322699"/>
    </source>
</evidence>
<dbReference type="OrthoDB" id="286446at2"/>